<sequence>MATAATGVESEPFTEVLPGELSPITTNHPRFDAMVLIPPKLLTICRGLLTNPSPLDLSMVPTMANLPQYFERKTLRESGATR</sequence>
<keyword evidence="3" id="KW-1185">Reference proteome</keyword>
<organism evidence="2 3">
    <name type="scientific">Musa troglodytarum</name>
    <name type="common">fe'i banana</name>
    <dbReference type="NCBI Taxonomy" id="320322"/>
    <lineage>
        <taxon>Eukaryota</taxon>
        <taxon>Viridiplantae</taxon>
        <taxon>Streptophyta</taxon>
        <taxon>Embryophyta</taxon>
        <taxon>Tracheophyta</taxon>
        <taxon>Spermatophyta</taxon>
        <taxon>Magnoliopsida</taxon>
        <taxon>Liliopsida</taxon>
        <taxon>Zingiberales</taxon>
        <taxon>Musaceae</taxon>
        <taxon>Musa</taxon>
    </lineage>
</organism>
<evidence type="ECO:0000313" key="2">
    <source>
        <dbReference type="EMBL" id="URE09874.1"/>
    </source>
</evidence>
<name>A0A9E7KA77_9LILI</name>
<gene>
    <name evidence="2" type="ORF">MUK42_29172</name>
</gene>
<feature type="region of interest" description="Disordered" evidence="1">
    <location>
        <begin position="1"/>
        <end position="21"/>
    </location>
</feature>
<dbReference type="Proteomes" id="UP001055439">
    <property type="component" value="Chromosome 6"/>
</dbReference>
<evidence type="ECO:0000256" key="1">
    <source>
        <dbReference type="SAM" id="MobiDB-lite"/>
    </source>
</evidence>
<accession>A0A9E7KA77</accession>
<protein>
    <submittedName>
        <fullName evidence="2">Uncharacterized protein</fullName>
    </submittedName>
</protein>
<evidence type="ECO:0000313" key="3">
    <source>
        <dbReference type="Proteomes" id="UP001055439"/>
    </source>
</evidence>
<dbReference type="AlphaFoldDB" id="A0A9E7KA77"/>
<proteinExistence type="predicted"/>
<reference evidence="2" key="1">
    <citation type="submission" date="2022-05" db="EMBL/GenBank/DDBJ databases">
        <title>The Musa troglodytarum L. genome provides insights into the mechanism of non-climacteric behaviour and enrichment of carotenoids.</title>
        <authorList>
            <person name="Wang J."/>
        </authorList>
    </citation>
    <scope>NUCLEOTIDE SEQUENCE</scope>
    <source>
        <tissue evidence="2">Leaf</tissue>
    </source>
</reference>
<dbReference type="EMBL" id="CP097508">
    <property type="protein sequence ID" value="URE09874.1"/>
    <property type="molecule type" value="Genomic_DNA"/>
</dbReference>